<gene>
    <name evidence="2" type="ORF">ACFQ16_23510</name>
</gene>
<comment type="caution">
    <text evidence="2">The sequence shown here is derived from an EMBL/GenBank/DDBJ whole genome shotgun (WGS) entry which is preliminary data.</text>
</comment>
<feature type="domain" description="Transglutaminase-like" evidence="1">
    <location>
        <begin position="198"/>
        <end position="258"/>
    </location>
</feature>
<accession>A0ABW3FZN5</accession>
<sequence>MSGGAGTRSLAAPAPDLDRLPELVRSIRRVPTQVRRFTVSPRTARARHRIGEELADLLVAEGLPCVGSGADRLFDDYDLGNIALHLGLLSVRRMTMRAWAAGLRRNSAAGASRLRVQVVTRCPVPGHDGPCSFGLLRPGGGREVVRVARESAPIASYEVRLPGEWPELDGAARCLVDELADVDFFLLPEAIRWDADFLLRTRMADCGGFARRLVDEGRRRGIPVRFAFGLLVVKPYSTPHCWAEFRIGDTWVPQDPLLLKAMRSWAGLDAAEWPAHRSPGAVLHRLCGRFTKLVSHRGVWTSTSLPTDYLDEVP</sequence>
<evidence type="ECO:0000259" key="1">
    <source>
        <dbReference type="SMART" id="SM00460"/>
    </source>
</evidence>
<dbReference type="InterPro" id="IPR038765">
    <property type="entry name" value="Papain-like_cys_pep_sf"/>
</dbReference>
<dbReference type="EMBL" id="JBHTIW010000024">
    <property type="protein sequence ID" value="MFD0922725.1"/>
    <property type="molecule type" value="Genomic_DNA"/>
</dbReference>
<evidence type="ECO:0000313" key="2">
    <source>
        <dbReference type="EMBL" id="MFD0922725.1"/>
    </source>
</evidence>
<name>A0ABW3FZN5_9PSEU</name>
<organism evidence="2 3">
    <name type="scientific">Saccharopolyspora rosea</name>
    <dbReference type="NCBI Taxonomy" id="524884"/>
    <lineage>
        <taxon>Bacteria</taxon>
        <taxon>Bacillati</taxon>
        <taxon>Actinomycetota</taxon>
        <taxon>Actinomycetes</taxon>
        <taxon>Pseudonocardiales</taxon>
        <taxon>Pseudonocardiaceae</taxon>
        <taxon>Saccharopolyspora</taxon>
    </lineage>
</organism>
<keyword evidence="3" id="KW-1185">Reference proteome</keyword>
<dbReference type="Proteomes" id="UP001597018">
    <property type="component" value="Unassembled WGS sequence"/>
</dbReference>
<dbReference type="SMART" id="SM00460">
    <property type="entry name" value="TGc"/>
    <property type="match status" value="1"/>
</dbReference>
<dbReference type="Gene3D" id="3.10.620.30">
    <property type="match status" value="1"/>
</dbReference>
<dbReference type="Pfam" id="PF01841">
    <property type="entry name" value="Transglut_core"/>
    <property type="match status" value="1"/>
</dbReference>
<dbReference type="SUPFAM" id="SSF54001">
    <property type="entry name" value="Cysteine proteinases"/>
    <property type="match status" value="1"/>
</dbReference>
<protein>
    <submittedName>
        <fullName evidence="2">Transglutaminase domain-containing protein</fullName>
    </submittedName>
</protein>
<dbReference type="InterPro" id="IPR002931">
    <property type="entry name" value="Transglutaminase-like"/>
</dbReference>
<reference evidence="3" key="1">
    <citation type="journal article" date="2019" name="Int. J. Syst. Evol. Microbiol.">
        <title>The Global Catalogue of Microorganisms (GCM) 10K type strain sequencing project: providing services to taxonomists for standard genome sequencing and annotation.</title>
        <authorList>
            <consortium name="The Broad Institute Genomics Platform"/>
            <consortium name="The Broad Institute Genome Sequencing Center for Infectious Disease"/>
            <person name="Wu L."/>
            <person name="Ma J."/>
        </authorList>
    </citation>
    <scope>NUCLEOTIDE SEQUENCE [LARGE SCALE GENOMIC DNA]</scope>
    <source>
        <strain evidence="3">CCUG 56401</strain>
    </source>
</reference>
<evidence type="ECO:0000313" key="3">
    <source>
        <dbReference type="Proteomes" id="UP001597018"/>
    </source>
</evidence>
<proteinExistence type="predicted"/>
<dbReference type="RefSeq" id="WP_263247594.1">
    <property type="nucleotide sequence ID" value="NZ_BAABLT010000038.1"/>
</dbReference>